<organism evidence="1 2">
    <name type="scientific">Parachlamydia acanthamoebae</name>
    <dbReference type="NCBI Taxonomy" id="83552"/>
    <lineage>
        <taxon>Bacteria</taxon>
        <taxon>Pseudomonadati</taxon>
        <taxon>Chlamydiota</taxon>
        <taxon>Chlamydiia</taxon>
        <taxon>Parachlamydiales</taxon>
        <taxon>Parachlamydiaceae</taxon>
        <taxon>Parachlamydia</taxon>
    </lineage>
</organism>
<gene>
    <name evidence="1" type="ORF">DB43_HJ00020</name>
</gene>
<dbReference type="AlphaFoldDB" id="A0A0C1BZD7"/>
<comment type="caution">
    <text evidence="1">The sequence shown here is derived from an EMBL/GenBank/DDBJ whole genome shotgun (WGS) entry which is preliminary data.</text>
</comment>
<dbReference type="EMBL" id="JSAM01000105">
    <property type="protein sequence ID" value="KIA76791.1"/>
    <property type="molecule type" value="Genomic_DNA"/>
</dbReference>
<proteinExistence type="predicted"/>
<evidence type="ECO:0000313" key="1">
    <source>
        <dbReference type="EMBL" id="KIA76791.1"/>
    </source>
</evidence>
<dbReference type="PATRIC" id="fig|83552.4.peg.2063"/>
<dbReference type="Proteomes" id="UP000031307">
    <property type="component" value="Unassembled WGS sequence"/>
</dbReference>
<protein>
    <submittedName>
        <fullName evidence="1">Uncharacterized protein</fullName>
    </submittedName>
</protein>
<accession>A0A0C1BZD7</accession>
<sequence>MRINNNTKKCMNMSTTPLLKMLKKMLYLGVVLLTIEKELGKWESV</sequence>
<name>A0A0C1BZD7_9BACT</name>
<evidence type="ECO:0000313" key="2">
    <source>
        <dbReference type="Proteomes" id="UP000031307"/>
    </source>
</evidence>
<reference evidence="1 2" key="1">
    <citation type="journal article" date="2014" name="Mol. Biol. Evol.">
        <title>Massive expansion of Ubiquitination-related gene families within the Chlamydiae.</title>
        <authorList>
            <person name="Domman D."/>
            <person name="Collingro A."/>
            <person name="Lagkouvardos I."/>
            <person name="Gehre L."/>
            <person name="Weinmaier T."/>
            <person name="Rattei T."/>
            <person name="Subtil A."/>
            <person name="Horn M."/>
        </authorList>
    </citation>
    <scope>NUCLEOTIDE SEQUENCE [LARGE SCALE GENOMIC DNA]</scope>
    <source>
        <strain evidence="1 2">OEW1</strain>
    </source>
</reference>